<dbReference type="EMBL" id="BEGY01000212">
    <property type="protein sequence ID" value="GAX85987.1"/>
    <property type="molecule type" value="Genomic_DNA"/>
</dbReference>
<gene>
    <name evidence="4" type="ORF">CEUSTIGMA_g13403.t1</name>
</gene>
<dbReference type="GO" id="GO:0008033">
    <property type="term" value="P:tRNA processing"/>
    <property type="evidence" value="ECO:0007669"/>
    <property type="project" value="UniProtKB-KW"/>
</dbReference>
<evidence type="ECO:0000256" key="1">
    <source>
        <dbReference type="ARBA" id="ARBA00022694"/>
    </source>
</evidence>
<dbReference type="Gene3D" id="3.40.140.10">
    <property type="entry name" value="Cytidine Deaminase, domain 2"/>
    <property type="match status" value="1"/>
</dbReference>
<keyword evidence="1" id="KW-0819">tRNA processing</keyword>
<evidence type="ECO:0000256" key="2">
    <source>
        <dbReference type="ARBA" id="ARBA00038160"/>
    </source>
</evidence>
<dbReference type="GO" id="GO:0052717">
    <property type="term" value="F:tRNA-specific adenosine-34 deaminase activity"/>
    <property type="evidence" value="ECO:0007669"/>
    <property type="project" value="TreeGrafter"/>
</dbReference>
<comment type="similarity">
    <text evidence="2">Belongs to the cytidine and deoxycytidylate deaminase family. ADAT3 subfamily.</text>
</comment>
<dbReference type="InterPro" id="IPR016193">
    <property type="entry name" value="Cytidine_deaminase-like"/>
</dbReference>
<comment type="caution">
    <text evidence="4">The sequence shown here is derived from an EMBL/GenBank/DDBJ whole genome shotgun (WGS) entry which is preliminary data.</text>
</comment>
<sequence>MKELSTMHPIPPHLKHLKRVRKQATSEGDPSVHGQLVDIILCFPCDATCATSAKACGVMTPNLQGHHKDATLPEDIQALGATLPDNIQALLSQYNLQPFLSCVPLKAPETKQQWVEWCRDHWPVSWKVPDQSAASGSAAPPLTAYEQSYFERCMSEALQLAASSQAGKKQAPSGVLADLGQCTSSVQNQNFVNEVSTSTCHIGRYTSGSKENDCGLWSWQGLVNAAIIVDPVNGEVVSAATTRMDHPLGHAALEAIEVASKRDRCMWPGEASTDVCGGENEHGRSDFDEGKTEESRVGVLNSGVENGAFSAICGERVYLREKEDEGKRFPIILEPRADEASVPSSKGYLEGDPNAYSAFRKRARRDSALRSDVLPGNEILKALAEGFECPANKPRPGTEKPSRPYMCTGYDIFLAHEPCIMCAMALVHSRLSRVVFCHSDGRHGALSGKGPCGKLQSQRSLNHHYLVYQLGISVSET</sequence>
<dbReference type="GO" id="GO:0005634">
    <property type="term" value="C:nucleus"/>
    <property type="evidence" value="ECO:0007669"/>
    <property type="project" value="TreeGrafter"/>
</dbReference>
<reference evidence="4 5" key="1">
    <citation type="submission" date="2017-08" db="EMBL/GenBank/DDBJ databases">
        <title>Acidophilic green algal genome provides insights into adaptation to an acidic environment.</title>
        <authorList>
            <person name="Hirooka S."/>
            <person name="Hirose Y."/>
            <person name="Kanesaki Y."/>
            <person name="Higuchi S."/>
            <person name="Fujiwara T."/>
            <person name="Onuma R."/>
            <person name="Era A."/>
            <person name="Ohbayashi R."/>
            <person name="Uzuka A."/>
            <person name="Nozaki H."/>
            <person name="Yoshikawa H."/>
            <person name="Miyagishima S.Y."/>
        </authorList>
    </citation>
    <scope>NUCLEOTIDE SEQUENCE [LARGE SCALE GENOMIC DNA]</scope>
    <source>
        <strain evidence="4 5">NIES-2499</strain>
    </source>
</reference>
<feature type="region of interest" description="Disordered" evidence="3">
    <location>
        <begin position="274"/>
        <end position="293"/>
    </location>
</feature>
<accession>A0A250XSD4</accession>
<protein>
    <submittedName>
        <fullName evidence="4">Uncharacterized protein</fullName>
    </submittedName>
</protein>
<evidence type="ECO:0000313" key="5">
    <source>
        <dbReference type="Proteomes" id="UP000232323"/>
    </source>
</evidence>
<evidence type="ECO:0000313" key="4">
    <source>
        <dbReference type="EMBL" id="GAX85987.1"/>
    </source>
</evidence>
<dbReference type="SUPFAM" id="SSF53927">
    <property type="entry name" value="Cytidine deaminase-like"/>
    <property type="match status" value="1"/>
</dbReference>
<dbReference type="OrthoDB" id="3180714at2759"/>
<feature type="compositionally biased region" description="Basic and acidic residues" evidence="3">
    <location>
        <begin position="279"/>
        <end position="293"/>
    </location>
</feature>
<name>A0A250XSD4_9CHLO</name>
<evidence type="ECO:0000256" key="3">
    <source>
        <dbReference type="SAM" id="MobiDB-lite"/>
    </source>
</evidence>
<dbReference type="AlphaFoldDB" id="A0A250XSD4"/>
<organism evidence="4 5">
    <name type="scientific">Chlamydomonas eustigma</name>
    <dbReference type="NCBI Taxonomy" id="1157962"/>
    <lineage>
        <taxon>Eukaryota</taxon>
        <taxon>Viridiplantae</taxon>
        <taxon>Chlorophyta</taxon>
        <taxon>core chlorophytes</taxon>
        <taxon>Chlorophyceae</taxon>
        <taxon>CS clade</taxon>
        <taxon>Chlamydomonadales</taxon>
        <taxon>Chlamydomonadaceae</taxon>
        <taxon>Chlamydomonas</taxon>
    </lineage>
</organism>
<dbReference type="PANTHER" id="PTHR11079">
    <property type="entry name" value="CYTOSINE DEAMINASE FAMILY MEMBER"/>
    <property type="match status" value="1"/>
</dbReference>
<dbReference type="STRING" id="1157962.A0A250XSD4"/>
<keyword evidence="5" id="KW-1185">Reference proteome</keyword>
<proteinExistence type="inferred from homology"/>
<dbReference type="PANTHER" id="PTHR11079:SF156">
    <property type="entry name" value="INACTIVE TRNA-SPECIFIC ADENOSINE DEAMINASE-LIKE PROTEIN 3-RELATED"/>
    <property type="match status" value="1"/>
</dbReference>
<dbReference type="GO" id="GO:0005737">
    <property type="term" value="C:cytoplasm"/>
    <property type="evidence" value="ECO:0007669"/>
    <property type="project" value="TreeGrafter"/>
</dbReference>
<dbReference type="Proteomes" id="UP000232323">
    <property type="component" value="Unassembled WGS sequence"/>
</dbReference>